<sequence length="133" mass="15192">LNINHALFLSEILLHLKQEIATELGLSNCWICGGLKSAEKWPWKGESLAPEQLLKWDNAKTSRIIQRPEGWVLDKKVIGTFCISREGKEYTEMVGYTPCVPTLTVNSSNKSKIWQPENPAAYWSWEKGAKCEW</sequence>
<gene>
    <name evidence="1" type="primary">Erv31</name>
    <name evidence="1" type="ORF">VIDMAC_R14556</name>
</gene>
<dbReference type="EMBL" id="WBNN01020517">
    <property type="protein sequence ID" value="NXQ03076.1"/>
    <property type="molecule type" value="Genomic_DNA"/>
</dbReference>
<evidence type="ECO:0000313" key="1">
    <source>
        <dbReference type="EMBL" id="NXQ03076.1"/>
    </source>
</evidence>
<keyword evidence="2" id="KW-1185">Reference proteome</keyword>
<dbReference type="Proteomes" id="UP000656497">
    <property type="component" value="Unassembled WGS sequence"/>
</dbReference>
<comment type="caution">
    <text evidence="1">The sequence shown here is derived from an EMBL/GenBank/DDBJ whole genome shotgun (WGS) entry which is preliminary data.</text>
</comment>
<proteinExistence type="predicted"/>
<feature type="non-terminal residue" evidence="1">
    <location>
        <position position="1"/>
    </location>
</feature>
<name>A0A852E9G2_VIDMA</name>
<evidence type="ECO:0000313" key="2">
    <source>
        <dbReference type="Proteomes" id="UP000656497"/>
    </source>
</evidence>
<protein>
    <submittedName>
        <fullName evidence="1">ENR1 protein</fullName>
    </submittedName>
</protein>
<dbReference type="AlphaFoldDB" id="A0A852E9G2"/>
<reference evidence="1" key="1">
    <citation type="submission" date="2019-09" db="EMBL/GenBank/DDBJ databases">
        <title>Bird 10,000 Genomes (B10K) Project - Family phase.</title>
        <authorList>
            <person name="Zhang G."/>
        </authorList>
    </citation>
    <scope>NUCLEOTIDE SEQUENCE</scope>
    <source>
        <strain evidence="1">B10K-DU-002-50</strain>
        <tissue evidence="1">Muscle</tissue>
    </source>
</reference>
<organism evidence="1 2">
    <name type="scientific">Vidua macroura</name>
    <name type="common">Pin-tailed whydah</name>
    <dbReference type="NCBI Taxonomy" id="187451"/>
    <lineage>
        <taxon>Eukaryota</taxon>
        <taxon>Metazoa</taxon>
        <taxon>Chordata</taxon>
        <taxon>Craniata</taxon>
        <taxon>Vertebrata</taxon>
        <taxon>Euteleostomi</taxon>
        <taxon>Archelosauria</taxon>
        <taxon>Archosauria</taxon>
        <taxon>Dinosauria</taxon>
        <taxon>Saurischia</taxon>
        <taxon>Theropoda</taxon>
        <taxon>Coelurosauria</taxon>
        <taxon>Aves</taxon>
        <taxon>Neognathae</taxon>
        <taxon>Neoaves</taxon>
        <taxon>Telluraves</taxon>
        <taxon>Australaves</taxon>
        <taxon>Passeriformes</taxon>
        <taxon>Passeroidea</taxon>
        <taxon>Estrildidae</taxon>
        <taxon>Viduinae</taxon>
        <taxon>Vidua</taxon>
    </lineage>
</organism>
<accession>A0A852E9G2</accession>
<feature type="non-terminal residue" evidence="1">
    <location>
        <position position="133"/>
    </location>
</feature>